<dbReference type="Pfam" id="PF20047">
    <property type="entry name" value="DUF6449"/>
    <property type="match status" value="1"/>
</dbReference>
<evidence type="ECO:0000256" key="1">
    <source>
        <dbReference type="SAM" id="Phobius"/>
    </source>
</evidence>
<dbReference type="PANTHER" id="PTHR39177">
    <property type="entry name" value="ABC TRANSPORTER PERMEASE YTRC-RELATED"/>
    <property type="match status" value="1"/>
</dbReference>
<dbReference type="RefSeq" id="WP_070966426.1">
    <property type="nucleotide sequence ID" value="NZ_CP017603.1"/>
</dbReference>
<dbReference type="KEGG" id="cfm:BJL90_08265"/>
<feature type="domain" description="DUF6449" evidence="2">
    <location>
        <begin position="434"/>
        <end position="521"/>
    </location>
</feature>
<feature type="transmembrane region" description="Helical" evidence="1">
    <location>
        <begin position="304"/>
        <end position="326"/>
    </location>
</feature>
<dbReference type="InterPro" id="IPR053046">
    <property type="entry name" value="ABC-5_transporter"/>
</dbReference>
<organism evidence="4 6">
    <name type="scientific">Clostridium formicaceticum</name>
    <dbReference type="NCBI Taxonomy" id="1497"/>
    <lineage>
        <taxon>Bacteria</taxon>
        <taxon>Bacillati</taxon>
        <taxon>Bacillota</taxon>
        <taxon>Clostridia</taxon>
        <taxon>Eubacteriales</taxon>
        <taxon>Clostridiaceae</taxon>
        <taxon>Clostridium</taxon>
    </lineage>
</organism>
<protein>
    <submittedName>
        <fullName evidence="4">ABC-2 family transporter protein</fullName>
    </submittedName>
</protein>
<evidence type="ECO:0000313" key="6">
    <source>
        <dbReference type="Proteomes" id="UP000192478"/>
    </source>
</evidence>
<feature type="transmembrane region" description="Helical" evidence="1">
    <location>
        <begin position="180"/>
        <end position="197"/>
    </location>
</feature>
<dbReference type="Proteomes" id="UP000192478">
    <property type="component" value="Chromosome"/>
</dbReference>
<dbReference type="PRINTS" id="PR02026">
    <property type="entry name" value="YTRCYTRDABC"/>
</dbReference>
<reference evidence="4 6" key="2">
    <citation type="submission" date="2017-03" db="EMBL/GenBank/DDBJ databases">
        <title>Complete sequence of Clostridium formicaceticum DSM 92.</title>
        <authorList>
            <person name="Poehlein A."/>
            <person name="Karl M."/>
            <person name="Bengelsdorf F.R."/>
            <person name="Duerre P."/>
            <person name="Daniel R."/>
        </authorList>
    </citation>
    <scope>NUCLEOTIDE SEQUENCE [LARGE SCALE GENOMIC DNA]</scope>
    <source>
        <strain evidence="4 6">DSM 92</strain>
    </source>
</reference>
<evidence type="ECO:0000313" key="3">
    <source>
        <dbReference type="EMBL" id="AOY75886.1"/>
    </source>
</evidence>
<dbReference type="PANTHER" id="PTHR39177:SF1">
    <property type="entry name" value="ABC TRANSPORTER PERMEASE YTRC-RELATED"/>
    <property type="match status" value="1"/>
</dbReference>
<keyword evidence="5" id="KW-1185">Reference proteome</keyword>
<evidence type="ECO:0000313" key="5">
    <source>
        <dbReference type="Proteomes" id="UP000177894"/>
    </source>
</evidence>
<sequence length="657" mass="76006">MTSKTSLFKKGLLLSDFKRFWWASALYGLLLFFMLPLKQMMLKNAVEHEWVRNQIKNSLDLFHHQNSLQILLTFVVPVLLAVLVFRYMQKPNAAAMIHSLPFNRKTLYASHSTAGLLLMVLPVVIIAFILMILQTITILGEYYSFIDILRWFGYTLFFNSLFFSIAVFVGMFTGNSIAQMAFTYILHMLPAGIYMLYRYNMEQLLHGYTYTRLYESALDHLPMLTLLNNRIDDGLLPTNLLLSYTVLMVVFFIAAYCVYKIRNIEVASDVIAFTPIQPIFKYGVTVCSMLLGGIYFSSILGDSFATIVFGYLFSSLLGYIIAEMLLQKSFRVWSAYRGYLAYAFLLLLMLTGLKMDVIGYVGRIPDIEEVEKVYFNNYIYSWNRFEEEADIEDSLYFNNYFFVEEENIENVMKLHEALAQSPRPISGRSQYIVYTLKNDKHLVREYILNEKEYASLLKPIYESVEYKQRRFPIVVQNPDAIKLMEVVDHRSPKQSVILADSVKIQELVGLLQGEIQKSTFEELTFSKEGAPTILITDNKERRIGYAIRNSYTSVIQWLKDEGIYQSVMLLPEDIDYIVLEKRGETSGTKRVEIKDPQVIEELLNLSSYLEETGRDETLWVGFYIKNTSGYAHHMEYISQAIPASDALRAYLNQLDTP</sequence>
<dbReference type="Proteomes" id="UP000177894">
    <property type="component" value="Chromosome"/>
</dbReference>
<feature type="transmembrane region" description="Helical" evidence="1">
    <location>
        <begin position="114"/>
        <end position="139"/>
    </location>
</feature>
<feature type="transmembrane region" description="Helical" evidence="1">
    <location>
        <begin position="20"/>
        <end position="37"/>
    </location>
</feature>
<dbReference type="EMBL" id="CP017603">
    <property type="protein sequence ID" value="AOY75886.1"/>
    <property type="molecule type" value="Genomic_DNA"/>
</dbReference>
<dbReference type="EMBL" id="CP020559">
    <property type="protein sequence ID" value="ARE86229.1"/>
    <property type="molecule type" value="Genomic_DNA"/>
</dbReference>
<feature type="transmembrane region" description="Helical" evidence="1">
    <location>
        <begin position="151"/>
        <end position="173"/>
    </location>
</feature>
<feature type="transmembrane region" description="Helical" evidence="1">
    <location>
        <begin position="279"/>
        <end position="298"/>
    </location>
</feature>
<feature type="transmembrane region" description="Helical" evidence="1">
    <location>
        <begin position="241"/>
        <end position="259"/>
    </location>
</feature>
<keyword evidence="1" id="KW-1133">Transmembrane helix</keyword>
<proteinExistence type="predicted"/>
<dbReference type="AlphaFoldDB" id="A0AAC9RIM1"/>
<keyword evidence="1" id="KW-0472">Membrane</keyword>
<dbReference type="InterPro" id="IPR045611">
    <property type="entry name" value="DUF6449"/>
</dbReference>
<evidence type="ECO:0000313" key="4">
    <source>
        <dbReference type="EMBL" id="ARE86229.1"/>
    </source>
</evidence>
<accession>A0AAC9RIM1</accession>
<feature type="transmembrane region" description="Helical" evidence="1">
    <location>
        <begin position="338"/>
        <end position="362"/>
    </location>
</feature>
<name>A0AAC9RIM1_9CLOT</name>
<gene>
    <name evidence="3" type="ORF">BJL90_08265</name>
    <name evidence="4" type="ORF">CLFO_05510</name>
</gene>
<keyword evidence="1" id="KW-0812">Transmembrane</keyword>
<dbReference type="InterPro" id="IPR023264">
    <property type="entry name" value="ABC_transptr_acetoin_YtrC/YtrD"/>
</dbReference>
<feature type="transmembrane region" description="Helical" evidence="1">
    <location>
        <begin position="68"/>
        <end position="88"/>
    </location>
</feature>
<evidence type="ECO:0000259" key="2">
    <source>
        <dbReference type="Pfam" id="PF20047"/>
    </source>
</evidence>
<reference evidence="3 5" key="1">
    <citation type="submission" date="2016-10" db="EMBL/GenBank/DDBJ databases">
        <title>Complete Genome Sequence of Acetogen Clostridium formicoaceticum ATCC 27076.</title>
        <authorList>
            <person name="Bao T."/>
            <person name="Cheng C."/>
            <person name="Zhao J."/>
            <person name="Yang S.-T."/>
            <person name="Wang J."/>
            <person name="Wang M."/>
        </authorList>
    </citation>
    <scope>NUCLEOTIDE SEQUENCE [LARGE SCALE GENOMIC DNA]</scope>
    <source>
        <strain evidence="3 5">ATCC 27076</strain>
    </source>
</reference>